<dbReference type="RefSeq" id="WP_192763005.1">
    <property type="nucleotide sequence ID" value="NZ_JADBDZ010000001.1"/>
</dbReference>
<reference evidence="1 2" key="1">
    <citation type="submission" date="2020-10" db="EMBL/GenBank/DDBJ databases">
        <title>Sequencing the genomes of 1000 actinobacteria strains.</title>
        <authorList>
            <person name="Klenk H.-P."/>
        </authorList>
    </citation>
    <scope>NUCLEOTIDE SEQUENCE [LARGE SCALE GENOMIC DNA]</scope>
    <source>
        <strain evidence="1 2">DSM 46744</strain>
    </source>
</reference>
<gene>
    <name evidence="1" type="ORF">H4W34_006906</name>
</gene>
<evidence type="ECO:0000313" key="2">
    <source>
        <dbReference type="Proteomes" id="UP000627838"/>
    </source>
</evidence>
<comment type="caution">
    <text evidence="1">The sequence shown here is derived from an EMBL/GenBank/DDBJ whole genome shotgun (WGS) entry which is preliminary data.</text>
</comment>
<protein>
    <recommendedName>
        <fullName evidence="3">DNA recombination-mediator protein A</fullName>
    </recommendedName>
</protein>
<keyword evidence="2" id="KW-1185">Reference proteome</keyword>
<proteinExistence type="predicted"/>
<organism evidence="1 2">
    <name type="scientific">Actinomadura algeriensis</name>
    <dbReference type="NCBI Taxonomy" id="1679523"/>
    <lineage>
        <taxon>Bacteria</taxon>
        <taxon>Bacillati</taxon>
        <taxon>Actinomycetota</taxon>
        <taxon>Actinomycetes</taxon>
        <taxon>Streptosporangiales</taxon>
        <taxon>Thermomonosporaceae</taxon>
        <taxon>Actinomadura</taxon>
    </lineage>
</organism>
<evidence type="ECO:0008006" key="3">
    <source>
        <dbReference type="Google" id="ProtNLM"/>
    </source>
</evidence>
<dbReference type="SUPFAM" id="SSF102405">
    <property type="entry name" value="MCP/YpsA-like"/>
    <property type="match status" value="1"/>
</dbReference>
<dbReference type="EMBL" id="JADBDZ010000001">
    <property type="protein sequence ID" value="MBE1537073.1"/>
    <property type="molecule type" value="Genomic_DNA"/>
</dbReference>
<evidence type="ECO:0000313" key="1">
    <source>
        <dbReference type="EMBL" id="MBE1537073.1"/>
    </source>
</evidence>
<name>A0ABR9K2Y2_9ACTN</name>
<dbReference type="Proteomes" id="UP000627838">
    <property type="component" value="Unassembled WGS sequence"/>
</dbReference>
<sequence>MPHAVTITGTRSTGHRPPADYRELFEEYVRPFARPGVRFHLGGATGIDTLALLWLGSETKAELVVAVPAQVADQPTDARRAIAAVRAEGRLGEVIELGGPLRTEGYFARNRWMVDRSDFVIGFPRQGTKTGGTWYTLEYGANQDKPRLIMPI</sequence>
<dbReference type="Gene3D" id="3.40.50.450">
    <property type="match status" value="1"/>
</dbReference>
<accession>A0ABR9K2Y2</accession>